<evidence type="ECO:0000313" key="2">
    <source>
        <dbReference type="EMBL" id="MFB5946865.1"/>
    </source>
</evidence>
<proteinExistence type="predicted"/>
<protein>
    <submittedName>
        <fullName evidence="2">DUF2892 domain-containing protein</fullName>
    </submittedName>
</protein>
<dbReference type="Proteomes" id="UP001580928">
    <property type="component" value="Unassembled WGS sequence"/>
</dbReference>
<accession>A0ABV5CJU0</accession>
<gene>
    <name evidence="2" type="ORF">WKR92_13605</name>
</gene>
<feature type="domain" description="Inner membrane protein YgaP-like transmembrane" evidence="1">
    <location>
        <begin position="23"/>
        <end position="80"/>
    </location>
</feature>
<sequence length="99" mass="10862">MKSNMNKLMDSVVDVVLQSTENANVGTSERVVSAATGTFMISKGLTDTFSKPSNAVWELILGGALLYRGVTGYCSVKNRLTNLERKKREEPKAYLVEAM</sequence>
<dbReference type="InterPro" id="IPR021309">
    <property type="entry name" value="YgaP-like_TM"/>
</dbReference>
<organism evidence="2 3">
    <name type="scientific">Albibacterium profundi</name>
    <dbReference type="NCBI Taxonomy" id="3134906"/>
    <lineage>
        <taxon>Bacteria</taxon>
        <taxon>Pseudomonadati</taxon>
        <taxon>Bacteroidota</taxon>
        <taxon>Sphingobacteriia</taxon>
        <taxon>Sphingobacteriales</taxon>
        <taxon>Sphingobacteriaceae</taxon>
        <taxon>Albibacterium</taxon>
    </lineage>
</organism>
<reference evidence="2 3" key="1">
    <citation type="submission" date="2024-04" db="EMBL/GenBank/DDBJ databases">
        <title>Albibacterium profundi sp. nov., isolated from sediment of the Challenger Deep of Mariana Trench.</title>
        <authorList>
            <person name="Wang Y."/>
        </authorList>
    </citation>
    <scope>NUCLEOTIDE SEQUENCE [LARGE SCALE GENOMIC DNA]</scope>
    <source>
        <strain evidence="2 3">RHL897</strain>
    </source>
</reference>
<evidence type="ECO:0000313" key="3">
    <source>
        <dbReference type="Proteomes" id="UP001580928"/>
    </source>
</evidence>
<evidence type="ECO:0000259" key="1">
    <source>
        <dbReference type="Pfam" id="PF11127"/>
    </source>
</evidence>
<name>A0ABV5CJU0_9SPHI</name>
<dbReference type="Pfam" id="PF11127">
    <property type="entry name" value="YgaP-like_TM"/>
    <property type="match status" value="1"/>
</dbReference>
<dbReference type="RefSeq" id="WP_375558394.1">
    <property type="nucleotide sequence ID" value="NZ_JBBVGT010000003.1"/>
</dbReference>
<dbReference type="EMBL" id="JBBVGT010000003">
    <property type="protein sequence ID" value="MFB5946865.1"/>
    <property type="molecule type" value="Genomic_DNA"/>
</dbReference>
<keyword evidence="3" id="KW-1185">Reference proteome</keyword>
<comment type="caution">
    <text evidence="2">The sequence shown here is derived from an EMBL/GenBank/DDBJ whole genome shotgun (WGS) entry which is preliminary data.</text>
</comment>